<dbReference type="PATRIC" id="fig|1185652.3.peg.6009"/>
<dbReference type="KEGG" id="sfd:USDA257_c57890"/>
<protein>
    <submittedName>
        <fullName evidence="1">Uncharacterized protein</fullName>
    </submittedName>
</protein>
<dbReference type="EMBL" id="CP003563">
    <property type="protein sequence ID" value="AFL54300.1"/>
    <property type="molecule type" value="Genomic_DNA"/>
</dbReference>
<dbReference type="AlphaFoldDB" id="I3XEJ4"/>
<evidence type="ECO:0000313" key="1">
    <source>
        <dbReference type="EMBL" id="AFL54300.1"/>
    </source>
</evidence>
<reference evidence="1 2" key="1">
    <citation type="journal article" date="2012" name="J. Bacteriol.">
        <title>Complete genome sequence of the broad-host-range strain Sinorhizobium fredii USDA257.</title>
        <authorList>
            <person name="Schuldes J."/>
            <person name="Rodriguez Orbegoso M."/>
            <person name="Schmeisser C."/>
            <person name="Krishnan H.B."/>
            <person name="Daniel R."/>
            <person name="Streit W.R."/>
        </authorList>
    </citation>
    <scope>NUCLEOTIDE SEQUENCE [LARGE SCALE GENOMIC DNA]</scope>
    <source>
        <strain evidence="1 2">USDA 257</strain>
    </source>
</reference>
<evidence type="ECO:0000313" key="2">
    <source>
        <dbReference type="Proteomes" id="UP000006180"/>
    </source>
</evidence>
<name>I3XEJ4_SINF2</name>
<proteinExistence type="predicted"/>
<gene>
    <name evidence="1" type="ORF">USDA257_c57890</name>
</gene>
<accession>I3XEJ4</accession>
<dbReference type="Proteomes" id="UP000006180">
    <property type="component" value="Chromosome"/>
</dbReference>
<sequence>MSIVHVALWTRNCDRIAFRVDEAVPRDPDGNLIETTI</sequence>
<organism evidence="1 2">
    <name type="scientific">Sinorhizobium fredii (strain USDA 257)</name>
    <dbReference type="NCBI Taxonomy" id="1185652"/>
    <lineage>
        <taxon>Bacteria</taxon>
        <taxon>Pseudomonadati</taxon>
        <taxon>Pseudomonadota</taxon>
        <taxon>Alphaproteobacteria</taxon>
        <taxon>Hyphomicrobiales</taxon>
        <taxon>Rhizobiaceae</taxon>
        <taxon>Sinorhizobium/Ensifer group</taxon>
        <taxon>Sinorhizobium</taxon>
    </lineage>
</organism>
<dbReference type="HOGENOM" id="CLU_3348690_0_0_5"/>